<accession>A0A1W0X122</accession>
<dbReference type="Proteomes" id="UP000192578">
    <property type="component" value="Unassembled WGS sequence"/>
</dbReference>
<reference evidence="3" key="1">
    <citation type="submission" date="2017-01" db="EMBL/GenBank/DDBJ databases">
        <title>Comparative genomics of anhydrobiosis in the tardigrade Hypsibius dujardini.</title>
        <authorList>
            <person name="Yoshida Y."/>
            <person name="Koutsovoulos G."/>
            <person name="Laetsch D."/>
            <person name="Stevens L."/>
            <person name="Kumar S."/>
            <person name="Horikawa D."/>
            <person name="Ishino K."/>
            <person name="Komine S."/>
            <person name="Tomita M."/>
            <person name="Blaxter M."/>
            <person name="Arakawa K."/>
        </authorList>
    </citation>
    <scope>NUCLEOTIDE SEQUENCE [LARGE SCALE GENOMIC DNA]</scope>
    <source>
        <strain evidence="3">Z151</strain>
    </source>
</reference>
<feature type="compositionally biased region" description="Low complexity" evidence="1">
    <location>
        <begin position="64"/>
        <end position="92"/>
    </location>
</feature>
<feature type="compositionally biased region" description="Basic and acidic residues" evidence="1">
    <location>
        <begin position="105"/>
        <end position="124"/>
    </location>
</feature>
<dbReference type="EMBL" id="MTYJ01000025">
    <property type="protein sequence ID" value="OQV21148.1"/>
    <property type="molecule type" value="Genomic_DNA"/>
</dbReference>
<name>A0A1W0X122_HYPEX</name>
<keyword evidence="3" id="KW-1185">Reference proteome</keyword>
<comment type="caution">
    <text evidence="2">The sequence shown here is derived from an EMBL/GenBank/DDBJ whole genome shotgun (WGS) entry which is preliminary data.</text>
</comment>
<feature type="region of interest" description="Disordered" evidence="1">
    <location>
        <begin position="1"/>
        <end position="130"/>
    </location>
</feature>
<feature type="compositionally biased region" description="Polar residues" evidence="1">
    <location>
        <begin position="1"/>
        <end position="21"/>
    </location>
</feature>
<evidence type="ECO:0000256" key="1">
    <source>
        <dbReference type="SAM" id="MobiDB-lite"/>
    </source>
</evidence>
<protein>
    <submittedName>
        <fullName evidence="2">Uncharacterized protein</fullName>
    </submittedName>
</protein>
<evidence type="ECO:0000313" key="3">
    <source>
        <dbReference type="Proteomes" id="UP000192578"/>
    </source>
</evidence>
<proteinExistence type="predicted"/>
<organism evidence="2 3">
    <name type="scientific">Hypsibius exemplaris</name>
    <name type="common">Freshwater tardigrade</name>
    <dbReference type="NCBI Taxonomy" id="2072580"/>
    <lineage>
        <taxon>Eukaryota</taxon>
        <taxon>Metazoa</taxon>
        <taxon>Ecdysozoa</taxon>
        <taxon>Tardigrada</taxon>
        <taxon>Eutardigrada</taxon>
        <taxon>Parachela</taxon>
        <taxon>Hypsibioidea</taxon>
        <taxon>Hypsibiidae</taxon>
        <taxon>Hypsibius</taxon>
    </lineage>
</organism>
<sequence length="130" mass="13884">MANPKTTHFPTATYSTANRQVNHALFPAPATSVSSSSSGPANRRTAAPHQDEGQKCIIQRGARPSAAAIPNNHPASSSSPSPSSSSSPYISSRRLPTTTGPPFNLHDKHSAQQQQRKDSSDHFPPKPLRH</sequence>
<dbReference type="AlphaFoldDB" id="A0A1W0X122"/>
<gene>
    <name evidence="2" type="ORF">BV898_04910</name>
</gene>
<evidence type="ECO:0000313" key="2">
    <source>
        <dbReference type="EMBL" id="OQV21148.1"/>
    </source>
</evidence>